<evidence type="ECO:0000256" key="2">
    <source>
        <dbReference type="ARBA" id="ARBA00022741"/>
    </source>
</evidence>
<dbReference type="RefSeq" id="WP_145787048.1">
    <property type="nucleotide sequence ID" value="NZ_BAAABR010000028.1"/>
</dbReference>
<evidence type="ECO:0000256" key="1">
    <source>
        <dbReference type="ARBA" id="ARBA00007837"/>
    </source>
</evidence>
<dbReference type="PANTHER" id="PTHR43030:SF1">
    <property type="entry name" value="PHOSPHOENOLPYRUVATE SYNTHASE"/>
    <property type="match status" value="1"/>
</dbReference>
<feature type="domain" description="PEP-utilising enzyme C-terminal" evidence="4">
    <location>
        <begin position="20"/>
        <end position="248"/>
    </location>
</feature>
<protein>
    <submittedName>
        <fullName evidence="5">PEP-utilizing family enzyme</fullName>
    </submittedName>
</protein>
<dbReference type="SUPFAM" id="SSF51621">
    <property type="entry name" value="Phosphoenolpyruvate/pyruvate domain"/>
    <property type="match status" value="1"/>
</dbReference>
<keyword evidence="6" id="KW-1185">Reference proteome</keyword>
<proteinExistence type="inferred from homology"/>
<evidence type="ECO:0000313" key="5">
    <source>
        <dbReference type="EMBL" id="TWE15526.1"/>
    </source>
</evidence>
<evidence type="ECO:0000259" key="4">
    <source>
        <dbReference type="Pfam" id="PF02896"/>
    </source>
</evidence>
<dbReference type="InterPro" id="IPR000121">
    <property type="entry name" value="PEP_util_C"/>
</dbReference>
<dbReference type="InterPro" id="IPR006319">
    <property type="entry name" value="PEP_synth"/>
</dbReference>
<evidence type="ECO:0000313" key="6">
    <source>
        <dbReference type="Proteomes" id="UP000318416"/>
    </source>
</evidence>
<keyword evidence="2" id="KW-0547">Nucleotide-binding</keyword>
<comment type="caution">
    <text evidence="5">The sequence shown here is derived from an EMBL/GenBank/DDBJ whole genome shotgun (WGS) entry which is preliminary data.</text>
</comment>
<accession>A0A561EIS5</accession>
<keyword evidence="3" id="KW-0067">ATP-binding</keyword>
<evidence type="ECO:0000256" key="3">
    <source>
        <dbReference type="ARBA" id="ARBA00022840"/>
    </source>
</evidence>
<dbReference type="Gene3D" id="3.20.20.60">
    <property type="entry name" value="Phosphoenolpyruvate-binding domains"/>
    <property type="match status" value="1"/>
</dbReference>
<dbReference type="OrthoDB" id="3653914at2"/>
<dbReference type="Proteomes" id="UP000318416">
    <property type="component" value="Unassembled WGS sequence"/>
</dbReference>
<dbReference type="EMBL" id="VIVR01000001">
    <property type="protein sequence ID" value="TWE15526.1"/>
    <property type="molecule type" value="Genomic_DNA"/>
</dbReference>
<dbReference type="PANTHER" id="PTHR43030">
    <property type="entry name" value="PHOSPHOENOLPYRUVATE SYNTHASE"/>
    <property type="match status" value="1"/>
</dbReference>
<dbReference type="GO" id="GO:0005524">
    <property type="term" value="F:ATP binding"/>
    <property type="evidence" value="ECO:0007669"/>
    <property type="project" value="UniProtKB-KW"/>
</dbReference>
<dbReference type="AlphaFoldDB" id="A0A561EIS5"/>
<organism evidence="5 6">
    <name type="scientific">Kitasatospora atroaurantiaca</name>
    <dbReference type="NCBI Taxonomy" id="285545"/>
    <lineage>
        <taxon>Bacteria</taxon>
        <taxon>Bacillati</taxon>
        <taxon>Actinomycetota</taxon>
        <taxon>Actinomycetes</taxon>
        <taxon>Kitasatosporales</taxon>
        <taxon>Streptomycetaceae</taxon>
        <taxon>Kitasatospora</taxon>
    </lineage>
</organism>
<dbReference type="InterPro" id="IPR040442">
    <property type="entry name" value="Pyrv_kinase-like_dom_sf"/>
</dbReference>
<dbReference type="Pfam" id="PF02896">
    <property type="entry name" value="PEP-utilizers_C"/>
    <property type="match status" value="1"/>
</dbReference>
<dbReference type="GO" id="GO:0008986">
    <property type="term" value="F:pyruvate, water dikinase activity"/>
    <property type="evidence" value="ECO:0007669"/>
    <property type="project" value="InterPro"/>
</dbReference>
<reference evidence="5 6" key="1">
    <citation type="submission" date="2019-06" db="EMBL/GenBank/DDBJ databases">
        <title>Sequencing the genomes of 1000 actinobacteria strains.</title>
        <authorList>
            <person name="Klenk H.-P."/>
        </authorList>
    </citation>
    <scope>NUCLEOTIDE SEQUENCE [LARGE SCALE GENOMIC DNA]</scope>
    <source>
        <strain evidence="5 6">DSM 41649</strain>
    </source>
</reference>
<dbReference type="InterPro" id="IPR015813">
    <property type="entry name" value="Pyrv/PenolPyrv_kinase-like_dom"/>
</dbReference>
<comment type="similarity">
    <text evidence="1">Belongs to the PEP-utilizing enzyme family.</text>
</comment>
<sequence length="307" mass="34558">MRHRLSLSGEIPPSPIMEMFEGVGLIRSEYVLRSQGRFITRPEARQRLGDYVRAVAEACPTGPIWYRTTEFTSQEANTLDGVDRRYHEADFMKGRRGVRRALELPEAFETELRVVAEVAREHRNVHLLLPFVRDAADFSFAADVLERIDWPNRFGSMIEIPSALLEAGKLVSMGATNLMLGLNDLSSLLTGTSRQDRDMKLHPSVWWAVETLREAVGAEIDWGLAGNLSKAVLERAEDSGVPYVSMHYGELPELRGVPAEELPDIDFVKRTKEFTRSQIALAEDRDLAERQAARTVAENTRPTIPGQ</sequence>
<name>A0A561EIS5_9ACTN</name>
<gene>
    <name evidence="5" type="ORF">FB465_0426</name>
</gene>